<evidence type="ECO:0000313" key="4">
    <source>
        <dbReference type="EMBL" id="EKF19353.1"/>
    </source>
</evidence>
<sequence>MATHILILGGTGEARRLAERLAGRTELRVVTSLAGRTSAPQMPAGVVRVGGFGGPEGLARYLRDENIGLMVDATHPFAARMARNAAEAAAETAIPLITLMRPPWQPVAGDDWRAAASMAEAARLLGDVPCRVFLAIGRQEVGAFAGAPQHHYLVRSVEPVDPAHLPPDAECILARGPFSESDETALLKEHRCEIVIAKNSGGAATYAKIAAARALGLPVIMIDRPKQTGVATVGTVDDALQWIGDHVGLPAAERGA</sequence>
<dbReference type="EMBL" id="AMRM01000007">
    <property type="protein sequence ID" value="EKF19353.1"/>
    <property type="molecule type" value="Genomic_DNA"/>
</dbReference>
<dbReference type="UniPathway" id="UPA00148"/>
<reference evidence="4 5" key="1">
    <citation type="journal article" date="2012" name="J. Bacteriol.">
        <title>Genome Sequence of Nitratireductor pacificus Type Strain pht-3B.</title>
        <authorList>
            <person name="Lai Q."/>
            <person name="Li G."/>
            <person name="Shao Z."/>
        </authorList>
    </citation>
    <scope>NUCLEOTIDE SEQUENCE [LARGE SCALE GENOMIC DNA]</scope>
    <source>
        <strain evidence="5">pht-3B</strain>
    </source>
</reference>
<protein>
    <submittedName>
        <fullName evidence="4">Cobalt-precorrin-6x reductase</fullName>
        <ecNumber evidence="4">1.3.1.-</ecNumber>
    </submittedName>
</protein>
<dbReference type="NCBIfam" id="NF005968">
    <property type="entry name" value="PRK08057.1-2"/>
    <property type="match status" value="1"/>
</dbReference>
<organism evidence="4 5">
    <name type="scientific">Nitratireductor pacificus pht-3B</name>
    <dbReference type="NCBI Taxonomy" id="391937"/>
    <lineage>
        <taxon>Bacteria</taxon>
        <taxon>Pseudomonadati</taxon>
        <taxon>Pseudomonadota</taxon>
        <taxon>Alphaproteobacteria</taxon>
        <taxon>Hyphomicrobiales</taxon>
        <taxon>Phyllobacteriaceae</taxon>
        <taxon>Nitratireductor</taxon>
    </lineage>
</organism>
<dbReference type="GO" id="GO:0009236">
    <property type="term" value="P:cobalamin biosynthetic process"/>
    <property type="evidence" value="ECO:0007669"/>
    <property type="project" value="UniProtKB-UniPathway"/>
</dbReference>
<comment type="pathway">
    <text evidence="1">Cofactor biosynthesis; adenosylcobalamin biosynthesis.</text>
</comment>
<dbReference type="OrthoDB" id="5183775at2"/>
<comment type="caution">
    <text evidence="4">The sequence shown here is derived from an EMBL/GenBank/DDBJ whole genome shotgun (WGS) entry which is preliminary data.</text>
</comment>
<dbReference type="NCBIfam" id="TIGR00715">
    <property type="entry name" value="precor6x_red"/>
    <property type="match status" value="1"/>
</dbReference>
<keyword evidence="2" id="KW-0169">Cobalamin biosynthesis</keyword>
<evidence type="ECO:0000256" key="1">
    <source>
        <dbReference type="ARBA" id="ARBA00004953"/>
    </source>
</evidence>
<dbReference type="PATRIC" id="fig|391937.3.peg.1577"/>
<keyword evidence="3 4" id="KW-0560">Oxidoreductase</keyword>
<dbReference type="Proteomes" id="UP000006786">
    <property type="component" value="Unassembled WGS sequence"/>
</dbReference>
<proteinExistence type="predicted"/>
<dbReference type="Pfam" id="PF02571">
    <property type="entry name" value="CbiJ"/>
    <property type="match status" value="1"/>
</dbReference>
<dbReference type="RefSeq" id="WP_008596000.1">
    <property type="nucleotide sequence ID" value="NZ_AMRM01000007.1"/>
</dbReference>
<dbReference type="eggNOG" id="COG2099">
    <property type="taxonomic scope" value="Bacteria"/>
</dbReference>
<evidence type="ECO:0000313" key="5">
    <source>
        <dbReference type="Proteomes" id="UP000006786"/>
    </source>
</evidence>
<keyword evidence="5" id="KW-1185">Reference proteome</keyword>
<dbReference type="PANTHER" id="PTHR36925">
    <property type="entry name" value="COBALT-PRECORRIN-6A REDUCTASE"/>
    <property type="match status" value="1"/>
</dbReference>
<dbReference type="AlphaFoldDB" id="K2N561"/>
<dbReference type="PROSITE" id="PS51014">
    <property type="entry name" value="COBK_CBIJ"/>
    <property type="match status" value="1"/>
</dbReference>
<name>K2N561_9HYPH</name>
<dbReference type="PANTHER" id="PTHR36925:SF1">
    <property type="entry name" value="COBALT-PRECORRIN-6A REDUCTASE"/>
    <property type="match status" value="1"/>
</dbReference>
<evidence type="ECO:0000256" key="2">
    <source>
        <dbReference type="ARBA" id="ARBA00022573"/>
    </source>
</evidence>
<gene>
    <name evidence="4" type="ORF">NA2_07674</name>
</gene>
<accession>K2N561</accession>
<dbReference type="GO" id="GO:0016994">
    <property type="term" value="F:precorrin-6A reductase activity"/>
    <property type="evidence" value="ECO:0007669"/>
    <property type="project" value="InterPro"/>
</dbReference>
<dbReference type="EC" id="1.3.1.-" evidence="4"/>
<evidence type="ECO:0000256" key="3">
    <source>
        <dbReference type="ARBA" id="ARBA00023002"/>
    </source>
</evidence>
<dbReference type="InterPro" id="IPR003723">
    <property type="entry name" value="Precorrin-6x_reduct"/>
</dbReference>
<dbReference type="STRING" id="391937.NA2_07674"/>